<keyword evidence="2" id="KW-0240">DNA-directed RNA polymerase</keyword>
<organism evidence="3 4">
    <name type="scientific">Orchesella cincta</name>
    <name type="common">Springtail</name>
    <name type="synonym">Podura cincta</name>
    <dbReference type="NCBI Taxonomy" id="48709"/>
    <lineage>
        <taxon>Eukaryota</taxon>
        <taxon>Metazoa</taxon>
        <taxon>Ecdysozoa</taxon>
        <taxon>Arthropoda</taxon>
        <taxon>Hexapoda</taxon>
        <taxon>Collembola</taxon>
        <taxon>Entomobryomorpha</taxon>
        <taxon>Entomobryoidea</taxon>
        <taxon>Orchesellidae</taxon>
        <taxon>Orchesellinae</taxon>
        <taxon>Orchesella</taxon>
    </lineage>
</organism>
<dbReference type="EC" id="2.7.7.-" evidence="2"/>
<keyword evidence="2" id="KW-0639">Primosome</keyword>
<keyword evidence="2" id="KW-0235">DNA replication</keyword>
<dbReference type="AlphaFoldDB" id="A0A1D2M194"/>
<dbReference type="Proteomes" id="UP000094527">
    <property type="component" value="Unassembled WGS sequence"/>
</dbReference>
<dbReference type="EMBL" id="LJIJ01007428">
    <property type="protein sequence ID" value="ODM86736.1"/>
    <property type="molecule type" value="Genomic_DNA"/>
</dbReference>
<sequence>MYRWLSYGNPGVLFSSEFSFHLLGCTFATSHLPVNEDFVAELKRKETEKKEFVLDIDLTDYDDVANMLPRGKVCEKCWKFIAVAVKIMDASLRAVSRCSLLGCDKEAINLDSHSAAAILEYLTVIRGGENQAKKSVCWDYLMMCLMNLPVMIKVFWRKGTRILKCCRREVKAAVKDSEQRFNAVMTYINDNKKKRRRVRTALYELKLQLCFPRLDVNVSKDLNHLLKSPFCVASETGKVCVPFDPKKAFEFDTDAVPSITQLLNEINAFDKSQKSEGEPEQKETKTVVDFKKTSLAPFIKIFEGFVKNLEKERIVKSAADNKILSDKSNVRIDDF</sequence>
<dbReference type="InterPro" id="IPR002755">
    <property type="entry name" value="DNA_primase_S"/>
</dbReference>
<comment type="caution">
    <text evidence="3">The sequence shown here is derived from an EMBL/GenBank/DDBJ whole genome shotgun (WGS) entry which is preliminary data.</text>
</comment>
<accession>A0A1D2M194</accession>
<evidence type="ECO:0000313" key="3">
    <source>
        <dbReference type="EMBL" id="ODM86736.1"/>
    </source>
</evidence>
<reference evidence="3 4" key="1">
    <citation type="journal article" date="2016" name="Genome Biol. Evol.">
        <title>Gene Family Evolution Reflects Adaptation to Soil Environmental Stressors in the Genome of the Collembolan Orchesella cincta.</title>
        <authorList>
            <person name="Faddeeva-Vakhrusheva A."/>
            <person name="Derks M.F."/>
            <person name="Anvar S.Y."/>
            <person name="Agamennone V."/>
            <person name="Suring W."/>
            <person name="Smit S."/>
            <person name="van Straalen N.M."/>
            <person name="Roelofs D."/>
        </authorList>
    </citation>
    <scope>NUCLEOTIDE SEQUENCE [LARGE SCALE GENOMIC DNA]</scope>
    <source>
        <tissue evidence="3">Mixed pool</tissue>
    </source>
</reference>
<dbReference type="GO" id="GO:0006269">
    <property type="term" value="P:DNA replication, synthesis of primer"/>
    <property type="evidence" value="ECO:0007669"/>
    <property type="project" value="UniProtKB-KW"/>
</dbReference>
<dbReference type="OMA" id="HICIRFF"/>
<keyword evidence="4" id="KW-1185">Reference proteome</keyword>
<comment type="similarity">
    <text evidence="1 2">Belongs to the eukaryotic-type primase small subunit family.</text>
</comment>
<dbReference type="Pfam" id="PF01896">
    <property type="entry name" value="DNA_primase_S"/>
    <property type="match status" value="1"/>
</dbReference>
<evidence type="ECO:0000313" key="4">
    <source>
        <dbReference type="Proteomes" id="UP000094527"/>
    </source>
</evidence>
<dbReference type="OrthoDB" id="19606at2759"/>
<keyword evidence="2" id="KW-0808">Transferase</keyword>
<dbReference type="SUPFAM" id="SSF56747">
    <property type="entry name" value="Prim-pol domain"/>
    <property type="match status" value="1"/>
</dbReference>
<dbReference type="STRING" id="48709.A0A1D2M194"/>
<dbReference type="Gene3D" id="3.90.920.10">
    <property type="entry name" value="DNA primase, PRIM domain"/>
    <property type="match status" value="1"/>
</dbReference>
<dbReference type="GO" id="GO:0003899">
    <property type="term" value="F:DNA-directed RNA polymerase activity"/>
    <property type="evidence" value="ECO:0007669"/>
    <property type="project" value="InterPro"/>
</dbReference>
<dbReference type="PANTHER" id="PTHR10536">
    <property type="entry name" value="DNA PRIMASE SMALL SUBUNIT"/>
    <property type="match status" value="1"/>
</dbReference>
<gene>
    <name evidence="3" type="ORF">Ocin01_19947</name>
</gene>
<keyword evidence="2" id="KW-0804">Transcription</keyword>
<name>A0A1D2M194_ORCCI</name>
<protein>
    <recommendedName>
        <fullName evidence="2">DNA primase</fullName>
        <ecNumber evidence="2">2.7.7.-</ecNumber>
    </recommendedName>
</protein>
<evidence type="ECO:0000256" key="1">
    <source>
        <dbReference type="ARBA" id="ARBA00009762"/>
    </source>
</evidence>
<evidence type="ECO:0000256" key="2">
    <source>
        <dbReference type="RuleBase" id="RU003514"/>
    </source>
</evidence>
<proteinExistence type="inferred from homology"/>
<dbReference type="GO" id="GO:0000428">
    <property type="term" value="C:DNA-directed RNA polymerase complex"/>
    <property type="evidence" value="ECO:0007669"/>
    <property type="project" value="UniProtKB-KW"/>
</dbReference>